<dbReference type="Proteomes" id="UP000426444">
    <property type="component" value="Chromosome"/>
</dbReference>
<comment type="subcellular location">
    <subcellularLocation>
        <location evidence="6">Cell membrane</location>
        <topology evidence="6">Multi-pass membrane protein</topology>
    </subcellularLocation>
    <subcellularLocation>
        <location evidence="1">Membrane</location>
        <topology evidence="1">Multi-pass membrane protein</topology>
    </subcellularLocation>
</comment>
<gene>
    <name evidence="8" type="ORF">SYNTR_1340</name>
</gene>
<proteinExistence type="inferred from homology"/>
<dbReference type="FunFam" id="1.10.3720.10:FF:000001">
    <property type="entry name" value="Glycine betaine ABC transporter, permease"/>
    <property type="match status" value="1"/>
</dbReference>
<keyword evidence="5 6" id="KW-0472">Membrane</keyword>
<dbReference type="PANTHER" id="PTHR30177:SF4">
    <property type="entry name" value="OSMOPROTECTANT IMPORT PERMEASE PROTEIN OSMW"/>
    <property type="match status" value="1"/>
</dbReference>
<organism evidence="8 9">
    <name type="scientific">Candidatus Syntrophocurvum alkaliphilum</name>
    <dbReference type="NCBI Taxonomy" id="2293317"/>
    <lineage>
        <taxon>Bacteria</taxon>
        <taxon>Bacillati</taxon>
        <taxon>Bacillota</taxon>
        <taxon>Clostridia</taxon>
        <taxon>Eubacteriales</taxon>
        <taxon>Syntrophomonadaceae</taxon>
        <taxon>Candidatus Syntrophocurvum</taxon>
    </lineage>
</organism>
<dbReference type="CDD" id="cd06261">
    <property type="entry name" value="TM_PBP2"/>
    <property type="match status" value="1"/>
</dbReference>
<evidence type="ECO:0000313" key="8">
    <source>
        <dbReference type="EMBL" id="QGT99933.1"/>
    </source>
</evidence>
<dbReference type="InterPro" id="IPR035906">
    <property type="entry name" value="MetI-like_sf"/>
</dbReference>
<evidence type="ECO:0000256" key="4">
    <source>
        <dbReference type="ARBA" id="ARBA00022989"/>
    </source>
</evidence>
<dbReference type="AlphaFoldDB" id="A0A6I6DI71"/>
<feature type="transmembrane region" description="Helical" evidence="6">
    <location>
        <begin position="132"/>
        <end position="158"/>
    </location>
</feature>
<dbReference type="PROSITE" id="PS50928">
    <property type="entry name" value="ABC_TM1"/>
    <property type="match status" value="1"/>
</dbReference>
<keyword evidence="2 6" id="KW-0813">Transport</keyword>
<accession>A0A6I6DI71</accession>
<keyword evidence="9" id="KW-1185">Reference proteome</keyword>
<evidence type="ECO:0000256" key="1">
    <source>
        <dbReference type="ARBA" id="ARBA00004141"/>
    </source>
</evidence>
<feature type="transmembrane region" description="Helical" evidence="6">
    <location>
        <begin position="178"/>
        <end position="197"/>
    </location>
</feature>
<dbReference type="EMBL" id="CP046457">
    <property type="protein sequence ID" value="QGT99933.1"/>
    <property type="molecule type" value="Genomic_DNA"/>
</dbReference>
<dbReference type="SUPFAM" id="SSF161098">
    <property type="entry name" value="MetI-like"/>
    <property type="match status" value="1"/>
</dbReference>
<evidence type="ECO:0000256" key="3">
    <source>
        <dbReference type="ARBA" id="ARBA00022692"/>
    </source>
</evidence>
<comment type="similarity">
    <text evidence="6">Belongs to the binding-protein-dependent transport system permease family.</text>
</comment>
<dbReference type="KEGG" id="salq:SYNTR_1340"/>
<reference evidence="9" key="1">
    <citation type="journal article" date="2019" name="Microbiology">
        <title>Complete Genome Sequence of an Uncultured Bacterium of the Candidate Phylum Bipolaricaulota.</title>
        <authorList>
            <person name="Kadnikov V.V."/>
            <person name="Mardanov A.V."/>
            <person name="Beletsky A.V."/>
            <person name="Frank Y.A."/>
            <person name="Karnachuk O.V."/>
            <person name="Ravin N.V."/>
        </authorList>
    </citation>
    <scope>NUCLEOTIDE SEQUENCE [LARGE SCALE GENOMIC DNA]</scope>
</reference>
<dbReference type="PANTHER" id="PTHR30177">
    <property type="entry name" value="GLYCINE BETAINE/L-PROLINE TRANSPORT SYSTEM PERMEASE PROTEIN PROW"/>
    <property type="match status" value="1"/>
</dbReference>
<evidence type="ECO:0000256" key="5">
    <source>
        <dbReference type="ARBA" id="ARBA00023136"/>
    </source>
</evidence>
<keyword evidence="3 6" id="KW-0812">Transmembrane</keyword>
<evidence type="ECO:0000313" key="9">
    <source>
        <dbReference type="Proteomes" id="UP000426444"/>
    </source>
</evidence>
<dbReference type="GO" id="GO:0055085">
    <property type="term" value="P:transmembrane transport"/>
    <property type="evidence" value="ECO:0007669"/>
    <property type="project" value="InterPro"/>
</dbReference>
<feature type="transmembrane region" description="Helical" evidence="6">
    <location>
        <begin position="53"/>
        <end position="72"/>
    </location>
</feature>
<evidence type="ECO:0000256" key="2">
    <source>
        <dbReference type="ARBA" id="ARBA00022448"/>
    </source>
</evidence>
<dbReference type="Pfam" id="PF00528">
    <property type="entry name" value="BPD_transp_1"/>
    <property type="match status" value="1"/>
</dbReference>
<evidence type="ECO:0000259" key="7">
    <source>
        <dbReference type="PROSITE" id="PS50928"/>
    </source>
</evidence>
<name>A0A6I6DI71_9FIRM</name>
<dbReference type="GO" id="GO:0031460">
    <property type="term" value="P:glycine betaine transport"/>
    <property type="evidence" value="ECO:0007669"/>
    <property type="project" value="TreeGrafter"/>
</dbReference>
<evidence type="ECO:0000256" key="6">
    <source>
        <dbReference type="RuleBase" id="RU363032"/>
    </source>
</evidence>
<dbReference type="RefSeq" id="WP_156203777.1">
    <property type="nucleotide sequence ID" value="NZ_CP046457.1"/>
</dbReference>
<feature type="transmembrane region" description="Helical" evidence="6">
    <location>
        <begin position="22"/>
        <end position="46"/>
    </location>
</feature>
<feature type="domain" description="ABC transmembrane type-1" evidence="7">
    <location>
        <begin position="18"/>
        <end position="197"/>
    </location>
</feature>
<dbReference type="Gene3D" id="1.10.3720.10">
    <property type="entry name" value="MetI-like"/>
    <property type="match status" value="1"/>
</dbReference>
<dbReference type="OrthoDB" id="9801163at2"/>
<keyword evidence="4 6" id="KW-1133">Transmembrane helix</keyword>
<dbReference type="InterPro" id="IPR000515">
    <property type="entry name" value="MetI-like"/>
</dbReference>
<sequence length="206" mass="22347">MDLWYYFINNLDNVIRLTAEHIVLVGVSVGFAVLIGVGLGVLISYYQVLARGVLYICQVIMTIPSLAVFGLLIPLFGIGFKTGVIALVLYSLLPIVRNTYTGIEEIDPAVIQAAQGMGMNETNILRKIKLPLAWPIIMAGIRTSVVMIIGIGAIASFVGAGGLGEFIFRGISQWNMNSVLVGAIFVSIVAIVADRLLKWAEHRTRV</sequence>
<dbReference type="InterPro" id="IPR051204">
    <property type="entry name" value="ABC_transp_perm/SBD"/>
</dbReference>
<protein>
    <submittedName>
        <fullName evidence="8">ABC transporter</fullName>
    </submittedName>
</protein>
<dbReference type="GO" id="GO:0005886">
    <property type="term" value="C:plasma membrane"/>
    <property type="evidence" value="ECO:0007669"/>
    <property type="project" value="UniProtKB-SubCell"/>
</dbReference>